<gene>
    <name evidence="1" type="ORF">PCON_11209</name>
</gene>
<accession>U4LUI4</accession>
<sequence>MIISTELEDVTLHFPLFPDYPRNFQTEEPYMLLKSSRAFGWEIRSLFRFVAGPLRVALENPKYEDPTWCADIKRFYAAAFFIAGVDDYDLIADGVNLGHTDSTEAVDVISEFFFGKKEKIGFFELEECLSFVQSNWCRYLREVQTAKVQDKAKTVRLQERRDLERMLGYVKENHALKGIVVLDEENWDELCDMARDNLESWNSGQPLVAHPQYRFSLDHLPLNRETSPGDLNRMISVGSMGTIL</sequence>
<dbReference type="EMBL" id="HF935629">
    <property type="protein sequence ID" value="CCX31686.1"/>
    <property type="molecule type" value="Genomic_DNA"/>
</dbReference>
<organism evidence="1 2">
    <name type="scientific">Pyronema omphalodes (strain CBS 100304)</name>
    <name type="common">Pyronema confluens</name>
    <dbReference type="NCBI Taxonomy" id="1076935"/>
    <lineage>
        <taxon>Eukaryota</taxon>
        <taxon>Fungi</taxon>
        <taxon>Dikarya</taxon>
        <taxon>Ascomycota</taxon>
        <taxon>Pezizomycotina</taxon>
        <taxon>Pezizomycetes</taxon>
        <taxon>Pezizales</taxon>
        <taxon>Pyronemataceae</taxon>
        <taxon>Pyronema</taxon>
    </lineage>
</organism>
<dbReference type="Proteomes" id="UP000018144">
    <property type="component" value="Unassembled WGS sequence"/>
</dbReference>
<evidence type="ECO:0000313" key="2">
    <source>
        <dbReference type="Proteomes" id="UP000018144"/>
    </source>
</evidence>
<proteinExistence type="predicted"/>
<protein>
    <submittedName>
        <fullName evidence="1">Uncharacterized protein</fullName>
    </submittedName>
</protein>
<name>U4LUI4_PYROM</name>
<dbReference type="AlphaFoldDB" id="U4LUI4"/>
<reference evidence="1 2" key="1">
    <citation type="journal article" date="2013" name="PLoS Genet.">
        <title>The genome and development-dependent transcriptomes of Pyronema confluens: a window into fungal evolution.</title>
        <authorList>
            <person name="Traeger S."/>
            <person name="Altegoer F."/>
            <person name="Freitag M."/>
            <person name="Gabaldon T."/>
            <person name="Kempken F."/>
            <person name="Kumar A."/>
            <person name="Marcet-Houben M."/>
            <person name="Poggeler S."/>
            <person name="Stajich J.E."/>
            <person name="Nowrousian M."/>
        </authorList>
    </citation>
    <scope>NUCLEOTIDE SEQUENCE [LARGE SCALE GENOMIC DNA]</scope>
    <source>
        <strain evidence="2">CBS 100304</strain>
        <tissue evidence="1">Vegetative mycelium</tissue>
    </source>
</reference>
<evidence type="ECO:0000313" key="1">
    <source>
        <dbReference type="EMBL" id="CCX31686.1"/>
    </source>
</evidence>
<keyword evidence="2" id="KW-1185">Reference proteome</keyword>